<protein>
    <submittedName>
        <fullName evidence="2">Alkyl sulfatase C-terminal domain-containing protein</fullName>
    </submittedName>
</protein>
<dbReference type="Pfam" id="PF14864">
    <property type="entry name" value="Alkyl_sulf_C"/>
    <property type="match status" value="1"/>
</dbReference>
<evidence type="ECO:0000313" key="2">
    <source>
        <dbReference type="EMBL" id="MEE1877478.1"/>
    </source>
</evidence>
<dbReference type="EMBL" id="JAZDQV010000006">
    <property type="protein sequence ID" value="MEE1877478.1"/>
    <property type="molecule type" value="Genomic_DNA"/>
</dbReference>
<dbReference type="Gene3D" id="3.30.1050.10">
    <property type="entry name" value="SCP2 sterol-binding domain"/>
    <property type="match status" value="1"/>
</dbReference>
<dbReference type="SUPFAM" id="SSF55718">
    <property type="entry name" value="SCP-like"/>
    <property type="match status" value="1"/>
</dbReference>
<dbReference type="Proteomes" id="UP001343492">
    <property type="component" value="Unassembled WGS sequence"/>
</dbReference>
<organism evidence="2 3">
    <name type="scientific">Altererythrobacter litoralis</name>
    <dbReference type="NCBI Taxonomy" id="3113904"/>
    <lineage>
        <taxon>Bacteria</taxon>
        <taxon>Pseudomonadati</taxon>
        <taxon>Pseudomonadota</taxon>
        <taxon>Alphaproteobacteria</taxon>
        <taxon>Sphingomonadales</taxon>
        <taxon>Erythrobacteraceae</taxon>
        <taxon>Altererythrobacter</taxon>
    </lineage>
</organism>
<evidence type="ECO:0000259" key="1">
    <source>
        <dbReference type="Pfam" id="PF14864"/>
    </source>
</evidence>
<evidence type="ECO:0000313" key="3">
    <source>
        <dbReference type="Proteomes" id="UP001343492"/>
    </source>
</evidence>
<accession>A0ABU7GF52</accession>
<dbReference type="InterPro" id="IPR029229">
    <property type="entry name" value="Alkyl_sulf_C"/>
</dbReference>
<feature type="domain" description="Alkyl sulfatase C-terminal" evidence="1">
    <location>
        <begin position="11"/>
        <end position="133"/>
    </location>
</feature>
<keyword evidence="3" id="KW-1185">Reference proteome</keyword>
<gene>
    <name evidence="2" type="ORF">VRS74_07260</name>
</gene>
<dbReference type="InterPro" id="IPR036527">
    <property type="entry name" value="SCP2_sterol-bd_dom_sf"/>
</dbReference>
<sequence>MRNGRPYAPSAQSPDLIAAVPTSLLLDSAATRFDPAKFTRDHATLQVNLVDRGETAVIEANGNVMIGRVDDAASAPDVTISGPRQFMLGLLFLKLPLAQLQAAGLKVEGDAAALQAMLDALDPLPGSFDIVKP</sequence>
<comment type="caution">
    <text evidence="2">The sequence shown here is derived from an EMBL/GenBank/DDBJ whole genome shotgun (WGS) entry which is preliminary data.</text>
</comment>
<reference evidence="2 3" key="1">
    <citation type="submission" date="2024-01" db="EMBL/GenBank/DDBJ databases">
        <title>The genome sequence of Erythrobacteraceae sp. strain 1XM1-14.</title>
        <authorList>
            <person name="Liu Y."/>
        </authorList>
    </citation>
    <scope>NUCLEOTIDE SEQUENCE [LARGE SCALE GENOMIC DNA]</scope>
    <source>
        <strain evidence="2 3">1XM1-14</strain>
    </source>
</reference>
<proteinExistence type="predicted"/>
<dbReference type="RefSeq" id="WP_354144753.1">
    <property type="nucleotide sequence ID" value="NZ_JAZDQV010000006.1"/>
</dbReference>
<name>A0ABU7GF52_9SPHN</name>